<keyword evidence="6" id="KW-1003">Cell membrane</keyword>
<evidence type="ECO:0000256" key="7">
    <source>
        <dbReference type="ARBA" id="ARBA00022519"/>
    </source>
</evidence>
<comment type="subcellular location">
    <subcellularLocation>
        <location evidence="2">Cell inner membrane</location>
        <topology evidence="2">Multi-pass membrane protein</topology>
    </subcellularLocation>
</comment>
<dbReference type="PANTHER" id="PTHR33529:SF7">
    <property type="entry name" value="LIPOPOLYSACCHARIDE EXPORT SYSTEM PERMEASE PROTEIN LPTF"/>
    <property type="match status" value="1"/>
</dbReference>
<evidence type="ECO:0000256" key="12">
    <source>
        <dbReference type="SAM" id="Phobius"/>
    </source>
</evidence>
<gene>
    <name evidence="13" type="primary">lptF</name>
    <name evidence="13" type="ORF">FOF44_01520</name>
</gene>
<feature type="transmembrane region" description="Helical" evidence="12">
    <location>
        <begin position="301"/>
        <end position="320"/>
    </location>
</feature>
<evidence type="ECO:0000256" key="10">
    <source>
        <dbReference type="ARBA" id="ARBA00023136"/>
    </source>
</evidence>
<comment type="function">
    <text evidence="1">Part of the ABC transporter complex LptBFG involved in the translocation of lipopolysaccharide (LPS) from the inner membrane to the outer membrane.</text>
</comment>
<keyword evidence="9 12" id="KW-1133">Transmembrane helix</keyword>
<dbReference type="NCBIfam" id="TIGR04407">
    <property type="entry name" value="LptF_YjgP"/>
    <property type="match status" value="1"/>
</dbReference>
<evidence type="ECO:0000256" key="6">
    <source>
        <dbReference type="ARBA" id="ARBA00022475"/>
    </source>
</evidence>
<feature type="transmembrane region" description="Helical" evidence="12">
    <location>
        <begin position="332"/>
        <end position="353"/>
    </location>
</feature>
<reference evidence="13 14" key="1">
    <citation type="submission" date="2019-07" db="EMBL/GenBank/DDBJ databases">
        <title>The draft genome sequence of Vibrio algivorus M1486.</title>
        <authorList>
            <person name="Meng X."/>
        </authorList>
    </citation>
    <scope>NUCLEOTIDE SEQUENCE [LARGE SCALE GENOMIC DNA]</scope>
    <source>
        <strain evidence="13 14">M1486</strain>
    </source>
</reference>
<organism evidence="13 14">
    <name type="scientific">Vibrio algivorus</name>
    <dbReference type="NCBI Taxonomy" id="1667024"/>
    <lineage>
        <taxon>Bacteria</taxon>
        <taxon>Pseudomonadati</taxon>
        <taxon>Pseudomonadota</taxon>
        <taxon>Gammaproteobacteria</taxon>
        <taxon>Vibrionales</taxon>
        <taxon>Vibrionaceae</taxon>
        <taxon>Vibrio</taxon>
    </lineage>
</organism>
<keyword evidence="7" id="KW-0997">Cell inner membrane</keyword>
<dbReference type="GO" id="GO:0015920">
    <property type="term" value="P:lipopolysaccharide transport"/>
    <property type="evidence" value="ECO:0007669"/>
    <property type="project" value="TreeGrafter"/>
</dbReference>
<keyword evidence="5" id="KW-0813">Transport</keyword>
<comment type="similarity">
    <text evidence="3">Belongs to the LptF/LptG family.</text>
</comment>
<dbReference type="Pfam" id="PF03739">
    <property type="entry name" value="LptF_LptG"/>
    <property type="match status" value="1"/>
</dbReference>
<dbReference type="GO" id="GO:0043190">
    <property type="term" value="C:ATP-binding cassette (ABC) transporter complex"/>
    <property type="evidence" value="ECO:0007669"/>
    <property type="project" value="InterPro"/>
</dbReference>
<comment type="caution">
    <text evidence="13">The sequence shown here is derived from an EMBL/GenBank/DDBJ whole genome shotgun (WGS) entry which is preliminary data.</text>
</comment>
<accession>A0A557PHM1</accession>
<evidence type="ECO:0000256" key="3">
    <source>
        <dbReference type="ARBA" id="ARBA00007725"/>
    </source>
</evidence>
<dbReference type="RefSeq" id="WP_144229888.1">
    <property type="nucleotide sequence ID" value="NZ_CANNCB010000009.1"/>
</dbReference>
<comment type="subunit">
    <text evidence="11">Component of the lipopolysaccharide transport and assembly complex. The LptBFG transporter is composed of two ATP-binding proteins (LptB) and two transmembrane proteins (LptF and LptG).</text>
</comment>
<proteinExistence type="inferred from homology"/>
<dbReference type="InterPro" id="IPR005495">
    <property type="entry name" value="LptG/LptF_permease"/>
</dbReference>
<evidence type="ECO:0000256" key="5">
    <source>
        <dbReference type="ARBA" id="ARBA00022448"/>
    </source>
</evidence>
<dbReference type="InterPro" id="IPR030922">
    <property type="entry name" value="LptF"/>
</dbReference>
<dbReference type="AlphaFoldDB" id="A0A557PHM1"/>
<evidence type="ECO:0000256" key="1">
    <source>
        <dbReference type="ARBA" id="ARBA00002265"/>
    </source>
</evidence>
<evidence type="ECO:0000256" key="2">
    <source>
        <dbReference type="ARBA" id="ARBA00004429"/>
    </source>
</evidence>
<evidence type="ECO:0000313" key="14">
    <source>
        <dbReference type="Proteomes" id="UP000319828"/>
    </source>
</evidence>
<evidence type="ECO:0000256" key="11">
    <source>
        <dbReference type="ARBA" id="ARBA00026081"/>
    </source>
</evidence>
<dbReference type="PANTHER" id="PTHR33529">
    <property type="entry name" value="SLR0882 PROTEIN-RELATED"/>
    <property type="match status" value="1"/>
</dbReference>
<dbReference type="GO" id="GO:0055085">
    <property type="term" value="P:transmembrane transport"/>
    <property type="evidence" value="ECO:0007669"/>
    <property type="project" value="InterPro"/>
</dbReference>
<dbReference type="OrthoDB" id="9778062at2"/>
<evidence type="ECO:0000313" key="13">
    <source>
        <dbReference type="EMBL" id="TVO40150.1"/>
    </source>
</evidence>
<keyword evidence="8 12" id="KW-0812">Transmembrane</keyword>
<evidence type="ECO:0000256" key="8">
    <source>
        <dbReference type="ARBA" id="ARBA00022692"/>
    </source>
</evidence>
<feature type="transmembrane region" description="Helical" evidence="12">
    <location>
        <begin position="268"/>
        <end position="289"/>
    </location>
</feature>
<feature type="transmembrane region" description="Helical" evidence="12">
    <location>
        <begin position="54"/>
        <end position="76"/>
    </location>
</feature>
<evidence type="ECO:0000256" key="4">
    <source>
        <dbReference type="ARBA" id="ARBA00014213"/>
    </source>
</evidence>
<keyword evidence="10 12" id="KW-0472">Membrane</keyword>
<name>A0A557PHM1_9VIBR</name>
<feature type="transmembrane region" description="Helical" evidence="12">
    <location>
        <begin position="97"/>
        <end position="119"/>
    </location>
</feature>
<evidence type="ECO:0000256" key="9">
    <source>
        <dbReference type="ARBA" id="ARBA00022989"/>
    </source>
</evidence>
<dbReference type="Proteomes" id="UP000319828">
    <property type="component" value="Unassembled WGS sequence"/>
</dbReference>
<dbReference type="EMBL" id="VMKJ01000001">
    <property type="protein sequence ID" value="TVO40150.1"/>
    <property type="molecule type" value="Genomic_DNA"/>
</dbReference>
<sequence length="368" mass="40638">MIIVRYLIRETLKSQFAVFFVLFLVFLSQKFISVLADASDGDIPASMIMSIVGLNMPAMGLLMLPLSLYVGILLTFGRLYAESEITVMNATGIGNKFLVHAALYLAVITGAIAAFNSLYLSPWSQEKVTQLLEQVTATSSIDLLKKGQFQPAPDGSAVVFVDDIKDKKLTNVFVAQAQPRDSIRPSVMFANSGVVQEFPDGRQMLTLKDGVRYEGIPNSLDYRNTDYEEYSALIGQRDVQKKKRKWEAIPTKDLIGINDLEAKSELQWRLSLIVCIPLLTLVVVPLSAVNPRQGRFAKLGPAVLIYLAYFLAISAMKSAIEDGSVPPALGMWSINACLLVAGIILNSLDSLFVRGLRDKLRKRKLSRV</sequence>
<protein>
    <recommendedName>
        <fullName evidence="4">Lipopolysaccharide export system permease protein LptF</fullName>
    </recommendedName>
</protein>